<dbReference type="InParanoid" id="A7TMU3"/>
<dbReference type="EMBL" id="DS480425">
    <property type="protein sequence ID" value="EDO16415.1"/>
    <property type="molecule type" value="Genomic_DNA"/>
</dbReference>
<dbReference type="RefSeq" id="XP_001644273.1">
    <property type="nucleotide sequence ID" value="XM_001644223.1"/>
</dbReference>
<name>A7TMU3_VANPO</name>
<evidence type="ECO:0000256" key="1">
    <source>
        <dbReference type="SAM" id="MobiDB-lite"/>
    </source>
</evidence>
<evidence type="ECO:0000259" key="2">
    <source>
        <dbReference type="PROSITE" id="PS50004"/>
    </source>
</evidence>
<protein>
    <recommendedName>
        <fullName evidence="7">C2 domain-containing protein</fullName>
    </recommendedName>
</protein>
<dbReference type="STRING" id="436907.A7TMU3"/>
<dbReference type="InterPro" id="IPR000008">
    <property type="entry name" value="C2_dom"/>
</dbReference>
<dbReference type="Gene3D" id="1.20.58.1100">
    <property type="match status" value="1"/>
</dbReference>
<dbReference type="CDD" id="cd04043">
    <property type="entry name" value="C2_Munc13_fungal"/>
    <property type="match status" value="1"/>
</dbReference>
<dbReference type="Proteomes" id="UP000000267">
    <property type="component" value="Unassembled WGS sequence"/>
</dbReference>
<dbReference type="Gene3D" id="2.60.40.150">
    <property type="entry name" value="C2 domain"/>
    <property type="match status" value="1"/>
</dbReference>
<dbReference type="PROSITE" id="PS51259">
    <property type="entry name" value="MHD2"/>
    <property type="match status" value="1"/>
</dbReference>
<feature type="domain" description="MHD2" evidence="4">
    <location>
        <begin position="1035"/>
        <end position="1181"/>
    </location>
</feature>
<dbReference type="HOGENOM" id="CLU_003023_1_0_1"/>
<dbReference type="InterPro" id="IPR014770">
    <property type="entry name" value="Munc13_1"/>
</dbReference>
<keyword evidence="6" id="KW-1185">Reference proteome</keyword>
<dbReference type="Pfam" id="PF00168">
    <property type="entry name" value="C2"/>
    <property type="match status" value="1"/>
</dbReference>
<gene>
    <name evidence="5" type="ORF">Kpol_1030p25</name>
</gene>
<feature type="region of interest" description="Disordered" evidence="1">
    <location>
        <begin position="1"/>
        <end position="27"/>
    </location>
</feature>
<evidence type="ECO:0000313" key="6">
    <source>
        <dbReference type="Proteomes" id="UP000000267"/>
    </source>
</evidence>
<feature type="domain" description="C2" evidence="2">
    <location>
        <begin position="829"/>
        <end position="957"/>
    </location>
</feature>
<dbReference type="GeneID" id="5544549"/>
<dbReference type="PROSITE" id="PS50004">
    <property type="entry name" value="C2"/>
    <property type="match status" value="1"/>
</dbReference>
<feature type="domain" description="MHD1" evidence="3">
    <location>
        <begin position="612"/>
        <end position="730"/>
    </location>
</feature>
<dbReference type="InterPro" id="IPR035892">
    <property type="entry name" value="C2_domain_sf"/>
</dbReference>
<dbReference type="SMART" id="SM00239">
    <property type="entry name" value="C2"/>
    <property type="match status" value="1"/>
</dbReference>
<reference evidence="5 6" key="1">
    <citation type="journal article" date="2007" name="Proc. Natl. Acad. Sci. U.S.A.">
        <title>Independent sorting-out of thousands of duplicated gene pairs in two yeast species descended from a whole-genome duplication.</title>
        <authorList>
            <person name="Scannell D.R."/>
            <person name="Frank A.C."/>
            <person name="Conant G.C."/>
            <person name="Byrne K.P."/>
            <person name="Woolfit M."/>
            <person name="Wolfe K.H."/>
        </authorList>
    </citation>
    <scope>NUCLEOTIDE SEQUENCE [LARGE SCALE GENOMIC DNA]</scope>
    <source>
        <strain evidence="6">ATCC 22028 / DSM 70294 / BCRC 21397 / CBS 2163 / NBRC 10782 / NRRL Y-8283 / UCD 57-17</strain>
    </source>
</reference>
<dbReference type="PANTHER" id="PTHR47263">
    <property type="entry name" value="ADENYLATE CYCLASE ACTIVATION PROTEIN GIT1"/>
    <property type="match status" value="1"/>
</dbReference>
<sequence>MNRVPPPSSSAASSRSVSTSTFSSGDTSLSIDELYTPRVDQNETYQYVLKILILEYINEPRFRIIGNQVRNLLQEDAIGNGNNNSIASEQAILQVTAVSLETYLMNVTMNKIKVSDVSFRRSLLKFYNDMYLNPSTSNVIKDMNRFEELFIYFTKIANNEINKINQIQNNNVQEELYKQIQLFVNLIILLLPSNIDNSFKEKLNQLKEVLNPTGTSSRQNRYSIDLSSNVNKNANADKVRTPTFRIEEITHCSYLMEIFNIPAIKFQQDIIKVMNECKNEIYITELEHIHQNILRDNGSLIKEDFQDEDSYYNWKNFELHEIKKLSEKFEMKTNPGNNHQLSANTLIPTNAEDLYVSLVSLVLERELSRNQVKLEISKDAAFFIFKIVKYWRLDFPTTMSSLIYSAANFKVLKGNLINSSMIDQVFTVIYNRILYDERFKNSNTWNIRDKRRWLSNLLYTSNQCINSICTLLSNLFDEKKPRFSDILSFYYSFIEGDPSYLQYKKNDNNMLNQWCKKFRRVIFKATENYYISLIDTIPRDKSIQIENIQDIAEQILLQLQALQKKYKKPLFDKVNIPIEISNFLIEAVISDIPTIIERIKKYRHDTAPSNALSTYMILSELRFVYYQTQPNKSFPLSLEKLFIKYLLSLCNNTSEKITEVVQTSLSNEEWVKINDTTPYSSSVLDIFKMLNESLSIFINLNWENKYQIAKIITFLLKSFSDSIHLYSMTLLQVIDSDLSRDVEDYEFRNLELKESITLCKINAEKKQKTWFFSEMKKALISGTIEIPRPYEYTRRTCVILNNLDAMISKVNDLGEQFKAEEISATVHKFEKEKKLAESQNKVHDMHLIYSLRVVAAENLKPLKMNEIPDVFVSIVNTDESKEISKTNIISKTYNPVWDEEFELEEIKGNTCLLSFNIWQNYSSQKLRRSEKYELCGKATLLLDSKKFKDDGLPSDIILDLDTQGKLFLQVSLENEQLDALFCIGRAYRTFTRARDRAIKQIVHKFSDFITFTFSRETLKNVVLRAKGSKSKDCYYDPLIPLFDYLNANLNILASELTQELLFKIIINAWIKTLHVVDSLLLPSLSVVKHKKHVANNGKKSIWDDAKNLSLGTNDQIPSFGRPLTQFEVELIFMWIETLCVDFFHNGGEGPPLVELKNGYYQKIMLIPAFYDKSILELKREIERMTPMYMDYLNKQYSVISKNEYTTNRLKSIARQKTIMANSSKVKRKEIADVIKKESEDPLERMSETFDIILRCLIAKGEIQYVQTQLKHRAEVKKQLATESLVAAAVRGEKLR</sequence>
<dbReference type="SUPFAM" id="SSF49562">
    <property type="entry name" value="C2 domain (Calcium/lipid-binding domain, CaLB)"/>
    <property type="match status" value="1"/>
</dbReference>
<dbReference type="PANTHER" id="PTHR47263:SF1">
    <property type="entry name" value="C2 DOMAIN PROTEIN (AFU_ORTHOLOGUE AFUA_7G02350)"/>
    <property type="match status" value="1"/>
</dbReference>
<evidence type="ECO:0000259" key="3">
    <source>
        <dbReference type="PROSITE" id="PS51258"/>
    </source>
</evidence>
<evidence type="ECO:0008006" key="7">
    <source>
        <dbReference type="Google" id="ProtNLM"/>
    </source>
</evidence>
<dbReference type="InterPro" id="IPR014772">
    <property type="entry name" value="Munc13_dom-2"/>
</dbReference>
<feature type="compositionally biased region" description="Low complexity" evidence="1">
    <location>
        <begin position="9"/>
        <end position="27"/>
    </location>
</feature>
<dbReference type="eggNOG" id="ENOG502QQWJ">
    <property type="taxonomic scope" value="Eukaryota"/>
</dbReference>
<dbReference type="KEGG" id="vpo:Kpol_1030p25"/>
<dbReference type="Gene3D" id="1.10.357.50">
    <property type="match status" value="1"/>
</dbReference>
<evidence type="ECO:0000259" key="4">
    <source>
        <dbReference type="PROSITE" id="PS51259"/>
    </source>
</evidence>
<accession>A7TMU3</accession>
<dbReference type="OMA" id="VLKSPKW"/>
<dbReference type="OrthoDB" id="2015333at2759"/>
<dbReference type="PROSITE" id="PS51258">
    <property type="entry name" value="MHD1"/>
    <property type="match status" value="1"/>
</dbReference>
<dbReference type="InterPro" id="IPR052811">
    <property type="entry name" value="Glucose_resp_signaling"/>
</dbReference>
<organism evidence="6">
    <name type="scientific">Vanderwaltozyma polyspora (strain ATCC 22028 / DSM 70294 / BCRC 21397 / CBS 2163 / NBRC 10782 / NRRL Y-8283 / UCD 57-17)</name>
    <name type="common">Kluyveromyces polysporus</name>
    <dbReference type="NCBI Taxonomy" id="436907"/>
    <lineage>
        <taxon>Eukaryota</taxon>
        <taxon>Fungi</taxon>
        <taxon>Dikarya</taxon>
        <taxon>Ascomycota</taxon>
        <taxon>Saccharomycotina</taxon>
        <taxon>Saccharomycetes</taxon>
        <taxon>Saccharomycetales</taxon>
        <taxon>Saccharomycetaceae</taxon>
        <taxon>Vanderwaltozyma</taxon>
    </lineage>
</organism>
<dbReference type="PhylomeDB" id="A7TMU3"/>
<proteinExistence type="predicted"/>
<evidence type="ECO:0000313" key="5">
    <source>
        <dbReference type="EMBL" id="EDO16415.1"/>
    </source>
</evidence>
<dbReference type="FunCoup" id="A7TMU3">
    <property type="interactions" value="90"/>
</dbReference>